<protein>
    <submittedName>
        <fullName evidence="1">Uncharacterized protein</fullName>
    </submittedName>
</protein>
<name>A0A383UZF6_BLUHO</name>
<organism evidence="1 2">
    <name type="scientific">Blumeria hordei</name>
    <name type="common">Barley powdery mildew</name>
    <name type="synonym">Blumeria graminis f. sp. hordei</name>
    <dbReference type="NCBI Taxonomy" id="2867405"/>
    <lineage>
        <taxon>Eukaryota</taxon>
        <taxon>Fungi</taxon>
        <taxon>Dikarya</taxon>
        <taxon>Ascomycota</taxon>
        <taxon>Pezizomycotina</taxon>
        <taxon>Leotiomycetes</taxon>
        <taxon>Erysiphales</taxon>
        <taxon>Erysiphaceae</taxon>
        <taxon>Blumeria</taxon>
    </lineage>
</organism>
<dbReference type="EMBL" id="UNSH01000070">
    <property type="protein sequence ID" value="SZF04965.1"/>
    <property type="molecule type" value="Genomic_DNA"/>
</dbReference>
<evidence type="ECO:0000313" key="2">
    <source>
        <dbReference type="Proteomes" id="UP000275772"/>
    </source>
</evidence>
<dbReference type="Proteomes" id="UP000275772">
    <property type="component" value="Unassembled WGS sequence"/>
</dbReference>
<proteinExistence type="predicted"/>
<evidence type="ECO:0000313" key="1">
    <source>
        <dbReference type="EMBL" id="SZF04965.1"/>
    </source>
</evidence>
<reference evidence="1 2" key="1">
    <citation type="submission" date="2017-11" db="EMBL/GenBank/DDBJ databases">
        <authorList>
            <person name="Kracher B."/>
        </authorList>
    </citation>
    <scope>NUCLEOTIDE SEQUENCE [LARGE SCALE GENOMIC DNA]</scope>
    <source>
        <strain evidence="1 2">RACE1</strain>
    </source>
</reference>
<gene>
    <name evidence="1" type="ORF">BLGHR1_15765</name>
</gene>
<accession>A0A383UZF6</accession>
<dbReference type="VEuPathDB" id="FungiDB:BLGHR1_15765"/>
<sequence length="39" mass="4488">MFSLIKLITRLVKYVKCMKPLNNCKNPTSVSPISTRYLS</sequence>
<dbReference type="AlphaFoldDB" id="A0A383UZF6"/>